<dbReference type="AlphaFoldDB" id="A0A8S3R7H7"/>
<dbReference type="EMBL" id="CAJPWZ010000901">
    <property type="protein sequence ID" value="CAG2202856.1"/>
    <property type="molecule type" value="Genomic_DNA"/>
</dbReference>
<gene>
    <name evidence="7" type="ORF">MEDL_17396</name>
</gene>
<dbReference type="PROSITE" id="PS00420">
    <property type="entry name" value="SRCR_1"/>
    <property type="match status" value="1"/>
</dbReference>
<keyword evidence="4" id="KW-0325">Glycoprotein</keyword>
<evidence type="ECO:0000313" key="8">
    <source>
        <dbReference type="Proteomes" id="UP000683360"/>
    </source>
</evidence>
<keyword evidence="8" id="KW-1185">Reference proteome</keyword>
<evidence type="ECO:0000256" key="2">
    <source>
        <dbReference type="ARBA" id="ARBA00022737"/>
    </source>
</evidence>
<evidence type="ECO:0000256" key="3">
    <source>
        <dbReference type="ARBA" id="ARBA00023157"/>
    </source>
</evidence>
<dbReference type="SMART" id="SM00202">
    <property type="entry name" value="SR"/>
    <property type="match status" value="1"/>
</dbReference>
<comment type="caution">
    <text evidence="7">The sequence shown here is derived from an EMBL/GenBank/DDBJ whole genome shotgun (WGS) entry which is preliminary data.</text>
</comment>
<proteinExistence type="predicted"/>
<feature type="domain" description="SRCR" evidence="6">
    <location>
        <begin position="110"/>
        <end position="156"/>
    </location>
</feature>
<keyword evidence="1" id="KW-0732">Signal</keyword>
<reference evidence="7" key="1">
    <citation type="submission" date="2021-03" db="EMBL/GenBank/DDBJ databases">
        <authorList>
            <person name="Bekaert M."/>
        </authorList>
    </citation>
    <scope>NUCLEOTIDE SEQUENCE</scope>
</reference>
<feature type="disulfide bond" evidence="5">
    <location>
        <begin position="76"/>
        <end position="86"/>
    </location>
</feature>
<evidence type="ECO:0000256" key="4">
    <source>
        <dbReference type="ARBA" id="ARBA00023180"/>
    </source>
</evidence>
<dbReference type="PRINTS" id="PR00258">
    <property type="entry name" value="SPERACTRCPTR"/>
</dbReference>
<sequence length="156" mass="16952">MTDLAFENQEYQNTPKSESTNSCFETKKLLDKTSPRINIVNTISCPPDVENLHPIIFPSSHFGGGNGTVWLGDLECIGHETDISLCGNSGWARGNCGHDEDVGLNCATQVRLSGGNKPTEGRVEVYHNGTWGTICDDMFDINDAKVLCHTLGFSSS</sequence>
<evidence type="ECO:0000313" key="7">
    <source>
        <dbReference type="EMBL" id="CAG2202856.1"/>
    </source>
</evidence>
<dbReference type="InterPro" id="IPR001190">
    <property type="entry name" value="SRCR"/>
</dbReference>
<dbReference type="Gene3D" id="3.10.250.10">
    <property type="entry name" value="SRCR-like domain"/>
    <property type="match status" value="2"/>
</dbReference>
<feature type="domain" description="SRCR" evidence="6">
    <location>
        <begin position="39"/>
        <end position="107"/>
    </location>
</feature>
<dbReference type="PANTHER" id="PTHR19331:SF465">
    <property type="entry name" value="EGG PEPTIDE SPERACT RECEPTOR"/>
    <property type="match status" value="1"/>
</dbReference>
<comment type="caution">
    <text evidence="5">Lacks conserved residue(s) required for the propagation of feature annotation.</text>
</comment>
<evidence type="ECO:0000256" key="1">
    <source>
        <dbReference type="ARBA" id="ARBA00022729"/>
    </source>
</evidence>
<dbReference type="GO" id="GO:0016020">
    <property type="term" value="C:membrane"/>
    <property type="evidence" value="ECO:0007669"/>
    <property type="project" value="InterPro"/>
</dbReference>
<name>A0A8S3R7H7_MYTED</name>
<dbReference type="Pfam" id="PF00530">
    <property type="entry name" value="SRCR"/>
    <property type="match status" value="2"/>
</dbReference>
<dbReference type="InterPro" id="IPR036772">
    <property type="entry name" value="SRCR-like_dom_sf"/>
</dbReference>
<evidence type="ECO:0000256" key="5">
    <source>
        <dbReference type="PROSITE-ProRule" id="PRU00196"/>
    </source>
</evidence>
<protein>
    <recommendedName>
        <fullName evidence="6">SRCR domain-containing protein</fullName>
    </recommendedName>
</protein>
<dbReference type="PANTHER" id="PTHR19331">
    <property type="entry name" value="SCAVENGER RECEPTOR DOMAIN-CONTAINING"/>
    <property type="match status" value="1"/>
</dbReference>
<evidence type="ECO:0000259" key="6">
    <source>
        <dbReference type="PROSITE" id="PS50287"/>
    </source>
</evidence>
<keyword evidence="3 5" id="KW-1015">Disulfide bond</keyword>
<accession>A0A8S3R7H7</accession>
<dbReference type="Proteomes" id="UP000683360">
    <property type="component" value="Unassembled WGS sequence"/>
</dbReference>
<keyword evidence="2" id="KW-0677">Repeat</keyword>
<dbReference type="PROSITE" id="PS50287">
    <property type="entry name" value="SRCR_2"/>
    <property type="match status" value="2"/>
</dbReference>
<dbReference type="SUPFAM" id="SSF56487">
    <property type="entry name" value="SRCR-like"/>
    <property type="match status" value="2"/>
</dbReference>
<dbReference type="OrthoDB" id="10066015at2759"/>
<organism evidence="7 8">
    <name type="scientific">Mytilus edulis</name>
    <name type="common">Blue mussel</name>
    <dbReference type="NCBI Taxonomy" id="6550"/>
    <lineage>
        <taxon>Eukaryota</taxon>
        <taxon>Metazoa</taxon>
        <taxon>Spiralia</taxon>
        <taxon>Lophotrochozoa</taxon>
        <taxon>Mollusca</taxon>
        <taxon>Bivalvia</taxon>
        <taxon>Autobranchia</taxon>
        <taxon>Pteriomorphia</taxon>
        <taxon>Mytilida</taxon>
        <taxon>Mytiloidea</taxon>
        <taxon>Mytilidae</taxon>
        <taxon>Mytilinae</taxon>
        <taxon>Mytilus</taxon>
    </lineage>
</organism>